<evidence type="ECO:0000313" key="2">
    <source>
        <dbReference type="EMBL" id="NMB70455.1"/>
    </source>
</evidence>
<dbReference type="InterPro" id="IPR050256">
    <property type="entry name" value="Glycosyltransferase_2"/>
</dbReference>
<keyword evidence="2" id="KW-0808">Transferase</keyword>
<evidence type="ECO:0000259" key="1">
    <source>
        <dbReference type="Pfam" id="PF00535"/>
    </source>
</evidence>
<proteinExistence type="predicted"/>
<feature type="domain" description="Glycosyltransferase 2-like" evidence="1">
    <location>
        <begin position="4"/>
        <end position="169"/>
    </location>
</feature>
<gene>
    <name evidence="2" type="ORF">GYA27_04665</name>
</gene>
<organism evidence="2 3">
    <name type="scientific">candidate division WWE3 bacterium</name>
    <dbReference type="NCBI Taxonomy" id="2053526"/>
    <lineage>
        <taxon>Bacteria</taxon>
        <taxon>Katanobacteria</taxon>
    </lineage>
</organism>
<comment type="caution">
    <text evidence="2">The sequence shown here is derived from an EMBL/GenBank/DDBJ whole genome shotgun (WGS) entry which is preliminary data.</text>
</comment>
<dbReference type="EMBL" id="JAAZNL010000059">
    <property type="protein sequence ID" value="NMB70455.1"/>
    <property type="molecule type" value="Genomic_DNA"/>
</dbReference>
<dbReference type="InterPro" id="IPR029044">
    <property type="entry name" value="Nucleotide-diphossugar_trans"/>
</dbReference>
<name>A0A7X9DL39_UNCKA</name>
<sequence length="268" mass="31569">MLVSVIVPAYKQQKTIKDDIRRIYNVMTKTRWDFEIIVVVDGFQDKTYENACELKLSEVTVVGYPTNRGKGYAVRYGMARAVGDYIAFIDSGMDIDPNGISMILEHMEWYEADIIVGSKGHPASKVVYPWWRKMYSKGYYALVRILFGIKVRDTQTGLKVYKREVLEKVLPRLVVKKFAFDIELLSVAKRLGFKRIYEAPVVITMDYKRSSFTRLLFLDPEIQRILYDTISIFYRMHFLKYYDDNSRRKWVYDKELDLYVNTGEVENK</sequence>
<dbReference type="Gene3D" id="3.90.550.10">
    <property type="entry name" value="Spore Coat Polysaccharide Biosynthesis Protein SpsA, Chain A"/>
    <property type="match status" value="1"/>
</dbReference>
<dbReference type="Pfam" id="PF00535">
    <property type="entry name" value="Glycos_transf_2"/>
    <property type="match status" value="1"/>
</dbReference>
<dbReference type="PANTHER" id="PTHR48090:SF7">
    <property type="entry name" value="RFBJ PROTEIN"/>
    <property type="match status" value="1"/>
</dbReference>
<dbReference type="SUPFAM" id="SSF53448">
    <property type="entry name" value="Nucleotide-diphospho-sugar transferases"/>
    <property type="match status" value="1"/>
</dbReference>
<dbReference type="Proteomes" id="UP000526033">
    <property type="component" value="Unassembled WGS sequence"/>
</dbReference>
<dbReference type="PANTHER" id="PTHR48090">
    <property type="entry name" value="UNDECAPRENYL-PHOSPHATE 4-DEOXY-4-FORMAMIDO-L-ARABINOSE TRANSFERASE-RELATED"/>
    <property type="match status" value="1"/>
</dbReference>
<dbReference type="InterPro" id="IPR001173">
    <property type="entry name" value="Glyco_trans_2-like"/>
</dbReference>
<dbReference type="GO" id="GO:0016740">
    <property type="term" value="F:transferase activity"/>
    <property type="evidence" value="ECO:0007669"/>
    <property type="project" value="UniProtKB-KW"/>
</dbReference>
<dbReference type="AlphaFoldDB" id="A0A7X9DL39"/>
<reference evidence="2 3" key="1">
    <citation type="journal article" date="2020" name="Biotechnol. Biofuels">
        <title>New insights from the biogas microbiome by comprehensive genome-resolved metagenomics of nearly 1600 species originating from multiple anaerobic digesters.</title>
        <authorList>
            <person name="Campanaro S."/>
            <person name="Treu L."/>
            <person name="Rodriguez-R L.M."/>
            <person name="Kovalovszki A."/>
            <person name="Ziels R.M."/>
            <person name="Maus I."/>
            <person name="Zhu X."/>
            <person name="Kougias P.G."/>
            <person name="Basile A."/>
            <person name="Luo G."/>
            <person name="Schluter A."/>
            <person name="Konstantinidis K.T."/>
            <person name="Angelidaki I."/>
        </authorList>
    </citation>
    <scope>NUCLEOTIDE SEQUENCE [LARGE SCALE GENOMIC DNA]</scope>
    <source>
        <strain evidence="2">AS27yjCOA_165</strain>
    </source>
</reference>
<protein>
    <submittedName>
        <fullName evidence="2">Glycosyltransferase</fullName>
    </submittedName>
</protein>
<accession>A0A7X9DL39</accession>
<evidence type="ECO:0000313" key="3">
    <source>
        <dbReference type="Proteomes" id="UP000526033"/>
    </source>
</evidence>